<dbReference type="SUPFAM" id="SSF54695">
    <property type="entry name" value="POZ domain"/>
    <property type="match status" value="1"/>
</dbReference>
<dbReference type="PROSITE" id="PS50097">
    <property type="entry name" value="BTB"/>
    <property type="match status" value="1"/>
</dbReference>
<evidence type="ECO:0000259" key="1">
    <source>
        <dbReference type="PROSITE" id="PS50097"/>
    </source>
</evidence>
<evidence type="ECO:0000313" key="2">
    <source>
        <dbReference type="EMBL" id="THH10279.1"/>
    </source>
</evidence>
<evidence type="ECO:0000313" key="3">
    <source>
        <dbReference type="Proteomes" id="UP000308199"/>
    </source>
</evidence>
<dbReference type="Gene3D" id="3.30.710.10">
    <property type="entry name" value="Potassium Channel Kv1.1, Chain A"/>
    <property type="match status" value="1"/>
</dbReference>
<dbReference type="AlphaFoldDB" id="A0A4S4LEU1"/>
<dbReference type="CDD" id="cd18186">
    <property type="entry name" value="BTB_POZ_ZBTB_KLHL-like"/>
    <property type="match status" value="1"/>
</dbReference>
<dbReference type="Proteomes" id="UP000308199">
    <property type="component" value="Unassembled WGS sequence"/>
</dbReference>
<dbReference type="InterPro" id="IPR011333">
    <property type="entry name" value="SKP1/BTB/POZ_sf"/>
</dbReference>
<reference evidence="2 3" key="1">
    <citation type="submission" date="2019-02" db="EMBL/GenBank/DDBJ databases">
        <title>Genome sequencing of the rare red list fungi Phellinidium pouzarii.</title>
        <authorList>
            <person name="Buettner E."/>
            <person name="Kellner H."/>
        </authorList>
    </citation>
    <scope>NUCLEOTIDE SEQUENCE [LARGE SCALE GENOMIC DNA]</scope>
    <source>
        <strain evidence="2 3">DSM 108285</strain>
    </source>
</reference>
<gene>
    <name evidence="2" type="ORF">EW145_g1446</name>
</gene>
<name>A0A4S4LEU1_9AGAM</name>
<keyword evidence="3" id="KW-1185">Reference proteome</keyword>
<protein>
    <recommendedName>
        <fullName evidence="1">BTB domain-containing protein</fullName>
    </recommendedName>
</protein>
<accession>A0A4S4LEU1</accession>
<dbReference type="InterPro" id="IPR000210">
    <property type="entry name" value="BTB/POZ_dom"/>
</dbReference>
<dbReference type="EMBL" id="SGPK01000040">
    <property type="protein sequence ID" value="THH10279.1"/>
    <property type="molecule type" value="Genomic_DNA"/>
</dbReference>
<dbReference type="Pfam" id="PF00651">
    <property type="entry name" value="BTB"/>
    <property type="match status" value="1"/>
</dbReference>
<feature type="domain" description="BTB" evidence="1">
    <location>
        <begin position="81"/>
        <end position="165"/>
    </location>
</feature>
<comment type="caution">
    <text evidence="2">The sequence shown here is derived from an EMBL/GenBank/DDBJ whole genome shotgun (WGS) entry which is preliminary data.</text>
</comment>
<sequence>MQDSNSDVLMCLSTTMTDIEVNTPQPSQTQNDTTGTLLEILKSSQDSPLPCSNMLSYWPESNFILSLKSSLLTYHPEFSYMDGSLYVFVENTHYSVHKSVLAQQSEFFQSMFRTTQLIPVQDNGVPQGPIPNSHENLMDLTGMATKEEWEHYLNFVYHLKPETEQPLAYFVAMLKLSTLWIHGWGQKHAIKCLDHHPNLTTSLRVHVARKHHVHEWLLPAFCTLCLTPPSNLSKLNIAYMGVDFF</sequence>
<dbReference type="OrthoDB" id="2801799at2759"/>
<organism evidence="2 3">
    <name type="scientific">Phellinidium pouzarii</name>
    <dbReference type="NCBI Taxonomy" id="167371"/>
    <lineage>
        <taxon>Eukaryota</taxon>
        <taxon>Fungi</taxon>
        <taxon>Dikarya</taxon>
        <taxon>Basidiomycota</taxon>
        <taxon>Agaricomycotina</taxon>
        <taxon>Agaricomycetes</taxon>
        <taxon>Hymenochaetales</taxon>
        <taxon>Hymenochaetaceae</taxon>
        <taxon>Phellinidium</taxon>
    </lineage>
</organism>
<proteinExistence type="predicted"/>